<keyword evidence="2" id="KW-1185">Reference proteome</keyword>
<protein>
    <submittedName>
        <fullName evidence="1">Sesquiterpene synthase</fullName>
    </submittedName>
</protein>
<organism evidence="1 2">
    <name type="scientific">Trifolium medium</name>
    <dbReference type="NCBI Taxonomy" id="97028"/>
    <lineage>
        <taxon>Eukaryota</taxon>
        <taxon>Viridiplantae</taxon>
        <taxon>Streptophyta</taxon>
        <taxon>Embryophyta</taxon>
        <taxon>Tracheophyta</taxon>
        <taxon>Spermatophyta</taxon>
        <taxon>Magnoliopsida</taxon>
        <taxon>eudicotyledons</taxon>
        <taxon>Gunneridae</taxon>
        <taxon>Pentapetalae</taxon>
        <taxon>rosids</taxon>
        <taxon>fabids</taxon>
        <taxon>Fabales</taxon>
        <taxon>Fabaceae</taxon>
        <taxon>Papilionoideae</taxon>
        <taxon>50 kb inversion clade</taxon>
        <taxon>NPAAA clade</taxon>
        <taxon>Hologalegina</taxon>
        <taxon>IRL clade</taxon>
        <taxon>Trifolieae</taxon>
        <taxon>Trifolium</taxon>
    </lineage>
</organism>
<evidence type="ECO:0000313" key="2">
    <source>
        <dbReference type="Proteomes" id="UP000265520"/>
    </source>
</evidence>
<accession>A0A392UR61</accession>
<dbReference type="Proteomes" id="UP000265520">
    <property type="component" value="Unassembled WGS sequence"/>
</dbReference>
<proteinExistence type="predicted"/>
<feature type="non-terminal residue" evidence="1">
    <location>
        <position position="32"/>
    </location>
</feature>
<name>A0A392UR61_9FABA</name>
<dbReference type="AlphaFoldDB" id="A0A392UR61"/>
<evidence type="ECO:0000313" key="1">
    <source>
        <dbReference type="EMBL" id="MCI75932.1"/>
    </source>
</evidence>
<comment type="caution">
    <text evidence="1">The sequence shown here is derived from an EMBL/GenBank/DDBJ whole genome shotgun (WGS) entry which is preliminary data.</text>
</comment>
<sequence length="32" mass="3616">MSDAKSELGRNVAEYHPNVWGDYFLQYASAPV</sequence>
<reference evidence="1 2" key="1">
    <citation type="journal article" date="2018" name="Front. Plant Sci.">
        <title>Red Clover (Trifolium pratense) and Zigzag Clover (T. medium) - A Picture of Genomic Similarities and Differences.</title>
        <authorList>
            <person name="Dluhosova J."/>
            <person name="Istvanek J."/>
            <person name="Nedelnik J."/>
            <person name="Repkova J."/>
        </authorList>
    </citation>
    <scope>NUCLEOTIDE SEQUENCE [LARGE SCALE GENOMIC DNA]</scope>
    <source>
        <strain evidence="2">cv. 10/8</strain>
        <tissue evidence="1">Leaf</tissue>
    </source>
</reference>
<dbReference type="EMBL" id="LXQA010894320">
    <property type="protein sequence ID" value="MCI75932.1"/>
    <property type="molecule type" value="Genomic_DNA"/>
</dbReference>